<evidence type="ECO:0000313" key="2">
    <source>
        <dbReference type="Proteomes" id="UP000321258"/>
    </source>
</evidence>
<dbReference type="Proteomes" id="UP000321258">
    <property type="component" value="Unassembled WGS sequence"/>
</dbReference>
<organism evidence="1 2">
    <name type="scientific">Methylobacterium haplocladii</name>
    <dbReference type="NCBI Taxonomy" id="1176176"/>
    <lineage>
        <taxon>Bacteria</taxon>
        <taxon>Pseudomonadati</taxon>
        <taxon>Pseudomonadota</taxon>
        <taxon>Alphaproteobacteria</taxon>
        <taxon>Hyphomicrobiales</taxon>
        <taxon>Methylobacteriaceae</taxon>
        <taxon>Methylobacterium</taxon>
    </lineage>
</organism>
<reference evidence="1 2" key="1">
    <citation type="submission" date="2019-07" db="EMBL/GenBank/DDBJ databases">
        <title>Whole genome shotgun sequence of Methylobacterium haplocladii NBRC 107714.</title>
        <authorList>
            <person name="Hosoyama A."/>
            <person name="Uohara A."/>
            <person name="Ohji S."/>
            <person name="Ichikawa N."/>
        </authorList>
    </citation>
    <scope>NUCLEOTIDE SEQUENCE [LARGE SCALE GENOMIC DNA]</scope>
    <source>
        <strain evidence="1 2">NBRC 107714</strain>
    </source>
</reference>
<dbReference type="EMBL" id="BJZT01000037">
    <property type="protein sequence ID" value="GEP00933.1"/>
    <property type="molecule type" value="Genomic_DNA"/>
</dbReference>
<protein>
    <submittedName>
        <fullName evidence="1">Uncharacterized protein</fullName>
    </submittedName>
</protein>
<evidence type="ECO:0000313" key="1">
    <source>
        <dbReference type="EMBL" id="GEP00933.1"/>
    </source>
</evidence>
<comment type="caution">
    <text evidence="1">The sequence shown here is derived from an EMBL/GenBank/DDBJ whole genome shotgun (WGS) entry which is preliminary data.</text>
</comment>
<dbReference type="AlphaFoldDB" id="A0A512ITA6"/>
<gene>
    <name evidence="1" type="ORF">MHA02_33200</name>
</gene>
<accession>A0A512ITA6</accession>
<keyword evidence="2" id="KW-1185">Reference proteome</keyword>
<proteinExistence type="predicted"/>
<sequence length="129" mass="13864">MQNSQYYFTASGGKYAYPGNPSTFAGYANAWWDGSKPAPMDPSLCQSLKNAGATISILYIPYNPIKYVDRGGGVAWENNIVNGFSSTLSNPLKSCASSGFFYTANTPTDITAALNAMFDQALQVAHIIQ</sequence>
<name>A0A512ITA6_9HYPH</name>